<protein>
    <recommendedName>
        <fullName evidence="5">Thiamine diphosphokinase</fullName>
        <ecNumber evidence="5">2.7.6.2</ecNumber>
    </recommendedName>
</protein>
<dbReference type="PANTHER" id="PTHR41299:SF1">
    <property type="entry name" value="THIAMINE PYROPHOSPHOKINASE"/>
    <property type="match status" value="1"/>
</dbReference>
<evidence type="ECO:0000256" key="2">
    <source>
        <dbReference type="ARBA" id="ARBA00022741"/>
    </source>
</evidence>
<keyword evidence="3 7" id="KW-0418">Kinase</keyword>
<dbReference type="EC" id="2.7.6.2" evidence="5"/>
<proteinExistence type="predicted"/>
<keyword evidence="2" id="KW-0547">Nucleotide-binding</keyword>
<dbReference type="InterPro" id="IPR053149">
    <property type="entry name" value="TPK"/>
</dbReference>
<dbReference type="CDD" id="cd07995">
    <property type="entry name" value="TPK"/>
    <property type="match status" value="1"/>
</dbReference>
<dbReference type="EMBL" id="FODJ01000001">
    <property type="protein sequence ID" value="SEN60943.1"/>
    <property type="molecule type" value="Genomic_DNA"/>
</dbReference>
<dbReference type="InterPro" id="IPR036759">
    <property type="entry name" value="TPK_catalytic_sf"/>
</dbReference>
<dbReference type="InterPro" id="IPR036371">
    <property type="entry name" value="TPK_B1-bd_sf"/>
</dbReference>
<gene>
    <name evidence="7" type="ORF">SAMN04488134_101468</name>
</gene>
<dbReference type="SUPFAM" id="SSF63862">
    <property type="entry name" value="Thiamin pyrophosphokinase, substrate-binding domain"/>
    <property type="match status" value="1"/>
</dbReference>
<dbReference type="GO" id="GO:0016301">
    <property type="term" value="F:kinase activity"/>
    <property type="evidence" value="ECO:0007669"/>
    <property type="project" value="UniProtKB-KW"/>
</dbReference>
<dbReference type="InterPro" id="IPR006282">
    <property type="entry name" value="Thi_PPkinase"/>
</dbReference>
<name>A0A1H8HXL6_9BACI</name>
<keyword evidence="8" id="KW-1185">Reference proteome</keyword>
<dbReference type="GO" id="GO:0006772">
    <property type="term" value="P:thiamine metabolic process"/>
    <property type="evidence" value="ECO:0007669"/>
    <property type="project" value="UniProtKB-UniRule"/>
</dbReference>
<dbReference type="GO" id="GO:0030975">
    <property type="term" value="F:thiamine binding"/>
    <property type="evidence" value="ECO:0007669"/>
    <property type="project" value="InterPro"/>
</dbReference>
<dbReference type="RefSeq" id="WP_091494392.1">
    <property type="nucleotide sequence ID" value="NZ_FODJ01000001.1"/>
</dbReference>
<keyword evidence="4" id="KW-0067">ATP-binding</keyword>
<dbReference type="SUPFAM" id="SSF63999">
    <property type="entry name" value="Thiamin pyrophosphokinase, catalytic domain"/>
    <property type="match status" value="1"/>
</dbReference>
<reference evidence="7 8" key="1">
    <citation type="submission" date="2016-10" db="EMBL/GenBank/DDBJ databases">
        <authorList>
            <person name="de Groot N.N."/>
        </authorList>
    </citation>
    <scope>NUCLEOTIDE SEQUENCE [LARGE SCALE GENOMIC DNA]</scope>
    <source>
        <strain evidence="7 8">CGMCC 1.10434</strain>
    </source>
</reference>
<accession>A0A1H8HXL6</accession>
<evidence type="ECO:0000313" key="8">
    <source>
        <dbReference type="Proteomes" id="UP000199300"/>
    </source>
</evidence>
<evidence type="ECO:0000256" key="3">
    <source>
        <dbReference type="ARBA" id="ARBA00022777"/>
    </source>
</evidence>
<dbReference type="AlphaFoldDB" id="A0A1H8HXL6"/>
<dbReference type="InterPro" id="IPR007371">
    <property type="entry name" value="TPK_catalytic"/>
</dbReference>
<organism evidence="7 8">
    <name type="scientific">Amphibacillus marinus</name>
    <dbReference type="NCBI Taxonomy" id="872970"/>
    <lineage>
        <taxon>Bacteria</taxon>
        <taxon>Bacillati</taxon>
        <taxon>Bacillota</taxon>
        <taxon>Bacilli</taxon>
        <taxon>Bacillales</taxon>
        <taxon>Bacillaceae</taxon>
        <taxon>Amphibacillus</taxon>
    </lineage>
</organism>
<keyword evidence="1" id="KW-0808">Transferase</keyword>
<dbReference type="GO" id="GO:0004788">
    <property type="term" value="F:thiamine diphosphokinase activity"/>
    <property type="evidence" value="ECO:0007669"/>
    <property type="project" value="UniProtKB-UniRule"/>
</dbReference>
<dbReference type="NCBIfam" id="TIGR01378">
    <property type="entry name" value="thi_PPkinase"/>
    <property type="match status" value="1"/>
</dbReference>
<dbReference type="Pfam" id="PF04265">
    <property type="entry name" value="TPK_B1_binding"/>
    <property type="match status" value="1"/>
</dbReference>
<dbReference type="Proteomes" id="UP000199300">
    <property type="component" value="Unassembled WGS sequence"/>
</dbReference>
<evidence type="ECO:0000259" key="6">
    <source>
        <dbReference type="SMART" id="SM00983"/>
    </source>
</evidence>
<dbReference type="InterPro" id="IPR007373">
    <property type="entry name" value="Thiamin_PyroPKinase_B1-bd"/>
</dbReference>
<evidence type="ECO:0000256" key="5">
    <source>
        <dbReference type="NCBIfam" id="TIGR01378"/>
    </source>
</evidence>
<feature type="domain" description="Thiamin pyrophosphokinase thiamin-binding" evidence="6">
    <location>
        <begin position="142"/>
        <end position="208"/>
    </location>
</feature>
<evidence type="ECO:0000313" key="7">
    <source>
        <dbReference type="EMBL" id="SEN60943.1"/>
    </source>
</evidence>
<evidence type="ECO:0000256" key="4">
    <source>
        <dbReference type="ARBA" id="ARBA00022840"/>
    </source>
</evidence>
<dbReference type="SMART" id="SM00983">
    <property type="entry name" value="TPK_B1_binding"/>
    <property type="match status" value="1"/>
</dbReference>
<dbReference type="OrthoDB" id="9804377at2"/>
<sequence>MKQIAIVAGGPALNIPELKQRQHSFHYWIGCDRGAYEIIDQNLPLNMAIGDFDSVTKQERIAIENYADKVISYNVEKDASDLELAVEHSLTLGEVMLTFFGVTGGRLDHELMVIFLLEKLLKVGIPASIIDQQNIIQLYKPGKYQVEKDSRYPIISFLPVTDSVTSLSLTGFYYPLQSAHVTRGDSLTLSNHLDHEYGHFSFDTGILMMIRSSEQVK</sequence>
<dbReference type="Pfam" id="PF04263">
    <property type="entry name" value="TPK_catalytic"/>
    <property type="match status" value="1"/>
</dbReference>
<dbReference type="GO" id="GO:0009229">
    <property type="term" value="P:thiamine diphosphate biosynthetic process"/>
    <property type="evidence" value="ECO:0007669"/>
    <property type="project" value="InterPro"/>
</dbReference>
<dbReference type="Gene3D" id="3.40.50.10240">
    <property type="entry name" value="Thiamin pyrophosphokinase, catalytic domain"/>
    <property type="match status" value="1"/>
</dbReference>
<evidence type="ECO:0000256" key="1">
    <source>
        <dbReference type="ARBA" id="ARBA00022679"/>
    </source>
</evidence>
<dbReference type="PANTHER" id="PTHR41299">
    <property type="entry name" value="THIAMINE PYROPHOSPHOKINASE"/>
    <property type="match status" value="1"/>
</dbReference>
<dbReference type="GO" id="GO:0005524">
    <property type="term" value="F:ATP binding"/>
    <property type="evidence" value="ECO:0007669"/>
    <property type="project" value="UniProtKB-KW"/>
</dbReference>
<dbReference type="STRING" id="872970.SAMN04488134_101468"/>